<sequence length="201" mass="23036">MSVRQEGPPSPWDEKPWYTAPFRWLFWPFALILRPFFQWLAGTGAFAAVGPTLVPRMDKAVHRLSGGRLLMSRTLVPTLLLITTGHRTGRQRLAPMTCVPEADGSFLVVGSNWGREEHPNWSISLLRRPHATVVYRGYEIPVLAQLVEDPERSYVWPRLLSVWPVYDRYALRSGRRLRVFRLVPQLASLRAPDGRVQPAAW</sequence>
<proteinExistence type="inferred from homology"/>
<evidence type="ECO:0000313" key="4">
    <source>
        <dbReference type="Proteomes" id="UP001501237"/>
    </source>
</evidence>
<evidence type="ECO:0000256" key="1">
    <source>
        <dbReference type="ARBA" id="ARBA00008710"/>
    </source>
</evidence>
<dbReference type="InterPro" id="IPR012349">
    <property type="entry name" value="Split_barrel_FMN-bd"/>
</dbReference>
<gene>
    <name evidence="3" type="ORF">GCM10010468_53740</name>
</gene>
<protein>
    <submittedName>
        <fullName evidence="3">Nitroreductase family deazaflavin-dependent oxidoreductase</fullName>
    </submittedName>
</protein>
<evidence type="ECO:0000313" key="3">
    <source>
        <dbReference type="EMBL" id="GAA3225835.1"/>
    </source>
</evidence>
<comment type="caution">
    <text evidence="3">The sequence shown here is derived from an EMBL/GenBank/DDBJ whole genome shotgun (WGS) entry which is preliminary data.</text>
</comment>
<dbReference type="RefSeq" id="WP_344833495.1">
    <property type="nucleotide sequence ID" value="NZ_BAAAUV010000015.1"/>
</dbReference>
<organism evidence="3 4">
    <name type="scientific">Actinocorallia longicatena</name>
    <dbReference type="NCBI Taxonomy" id="111803"/>
    <lineage>
        <taxon>Bacteria</taxon>
        <taxon>Bacillati</taxon>
        <taxon>Actinomycetota</taxon>
        <taxon>Actinomycetes</taxon>
        <taxon>Streptosporangiales</taxon>
        <taxon>Thermomonosporaceae</taxon>
        <taxon>Actinocorallia</taxon>
    </lineage>
</organism>
<dbReference type="EMBL" id="BAAAUV010000015">
    <property type="protein sequence ID" value="GAA3225835.1"/>
    <property type="molecule type" value="Genomic_DNA"/>
</dbReference>
<reference evidence="4" key="1">
    <citation type="journal article" date="2019" name="Int. J. Syst. Evol. Microbiol.">
        <title>The Global Catalogue of Microorganisms (GCM) 10K type strain sequencing project: providing services to taxonomists for standard genome sequencing and annotation.</title>
        <authorList>
            <consortium name="The Broad Institute Genomics Platform"/>
            <consortium name="The Broad Institute Genome Sequencing Center for Infectious Disease"/>
            <person name="Wu L."/>
            <person name="Ma J."/>
        </authorList>
    </citation>
    <scope>NUCLEOTIDE SEQUENCE [LARGE SCALE GENOMIC DNA]</scope>
    <source>
        <strain evidence="4">JCM 9377</strain>
    </source>
</reference>
<dbReference type="PANTHER" id="PTHR39428:SF1">
    <property type="entry name" value="F420H(2)-DEPENDENT QUINONE REDUCTASE RV1261C"/>
    <property type="match status" value="1"/>
</dbReference>
<dbReference type="Pfam" id="PF04075">
    <property type="entry name" value="F420H2_quin_red"/>
    <property type="match status" value="1"/>
</dbReference>
<keyword evidence="4" id="KW-1185">Reference proteome</keyword>
<dbReference type="Gene3D" id="2.30.110.10">
    <property type="entry name" value="Electron Transport, Fmn-binding Protein, Chain A"/>
    <property type="match status" value="1"/>
</dbReference>
<comment type="catalytic activity">
    <reaction evidence="2">
        <text>oxidized coenzyme F420-(gamma-L-Glu)(n) + a quinol + H(+) = reduced coenzyme F420-(gamma-L-Glu)(n) + a quinone</text>
        <dbReference type="Rhea" id="RHEA:39663"/>
        <dbReference type="Rhea" id="RHEA-COMP:12939"/>
        <dbReference type="Rhea" id="RHEA-COMP:14378"/>
        <dbReference type="ChEBI" id="CHEBI:15378"/>
        <dbReference type="ChEBI" id="CHEBI:24646"/>
        <dbReference type="ChEBI" id="CHEBI:132124"/>
        <dbReference type="ChEBI" id="CHEBI:133980"/>
        <dbReference type="ChEBI" id="CHEBI:139511"/>
    </reaction>
</comment>
<dbReference type="NCBIfam" id="TIGR00026">
    <property type="entry name" value="hi_GC_TIGR00026"/>
    <property type="match status" value="1"/>
</dbReference>
<comment type="similarity">
    <text evidence="1">Belongs to the F420H(2)-dependent quinone reductase family.</text>
</comment>
<evidence type="ECO:0000256" key="2">
    <source>
        <dbReference type="ARBA" id="ARBA00049106"/>
    </source>
</evidence>
<accession>A0ABP6QF77</accession>
<dbReference type="InterPro" id="IPR004378">
    <property type="entry name" value="F420H2_quin_Rdtase"/>
</dbReference>
<dbReference type="PANTHER" id="PTHR39428">
    <property type="entry name" value="F420H(2)-DEPENDENT QUINONE REDUCTASE RV1261C"/>
    <property type="match status" value="1"/>
</dbReference>
<name>A0ABP6QF77_9ACTN</name>
<dbReference type="Proteomes" id="UP001501237">
    <property type="component" value="Unassembled WGS sequence"/>
</dbReference>